<dbReference type="Gene3D" id="3.30.420.10">
    <property type="entry name" value="Ribonuclease H-like superfamily/Ribonuclease H"/>
    <property type="match status" value="1"/>
</dbReference>
<organism evidence="5 6">
    <name type="scientific">Tritrichomonas musculus</name>
    <dbReference type="NCBI Taxonomy" id="1915356"/>
    <lineage>
        <taxon>Eukaryota</taxon>
        <taxon>Metamonada</taxon>
        <taxon>Parabasalia</taxon>
        <taxon>Tritrichomonadida</taxon>
        <taxon>Tritrichomonadidae</taxon>
        <taxon>Tritrichomonas</taxon>
    </lineage>
</organism>
<gene>
    <name evidence="5" type="ORF">M9Y10_041358</name>
</gene>
<evidence type="ECO:0000256" key="3">
    <source>
        <dbReference type="SAM" id="MobiDB-lite"/>
    </source>
</evidence>
<dbReference type="SUPFAM" id="SSF53098">
    <property type="entry name" value="Ribonuclease H-like"/>
    <property type="match status" value="1"/>
</dbReference>
<dbReference type="Gene3D" id="1.10.150.80">
    <property type="entry name" value="HRDC domain"/>
    <property type="match status" value="1"/>
</dbReference>
<sequence length="495" mass="56946">MDESHVKNNNKEFINNLIDLTALTKDFPRDFDYRFKMLDQNFSDQMEKSSTRTLNLLFNLSSYVNLNESNPGENYEYQNVSFSPDNVDSILSSCDKAVQSLLNSRDMDSLDKIPQQQQKKGDNSDSIEKCEYGDYTVFYSKNVSKPAKFVTPNSVYSKIAPINLIKQFSQIPTIVNSNTPNFDILKVINVQSIPNEESFVNDIARSFPKGPLFVASLNHRVRTYRPFSALLLVMTPQYQVYVFDILALRLNLSPLRELLVNSNILKIMYDAGEEIQILAESINMHVIPLLDISLIESPLPQRDEMHPLLIEDIVVPHLKKCVVDWRIRPLNDELLSIAAQSVWHLPKIANEVISRNRDRFLEIINDSNNSWYSFGRMPNLPYKFGYEEQEAAVREVLKHDKSNEITEENKNIILELVKWRDSVAIIEEESPNFIATDQAILKIAKEKPTNLDELFSVLEELFTPQLSTYASDVLLIVHNNSNQNENKNDVLSLFK</sequence>
<dbReference type="PROSITE" id="PS50967">
    <property type="entry name" value="HRDC"/>
    <property type="match status" value="1"/>
</dbReference>
<dbReference type="InterPro" id="IPR045092">
    <property type="entry name" value="Rrp6-like"/>
</dbReference>
<reference evidence="5 6" key="1">
    <citation type="submission" date="2024-04" db="EMBL/GenBank/DDBJ databases">
        <title>Tritrichomonas musculus Genome.</title>
        <authorList>
            <person name="Alves-Ferreira E."/>
            <person name="Grigg M."/>
            <person name="Lorenzi H."/>
            <person name="Galac M."/>
        </authorList>
    </citation>
    <scope>NUCLEOTIDE SEQUENCE [LARGE SCALE GENOMIC DNA]</scope>
    <source>
        <strain evidence="5 6">EAF2021</strain>
    </source>
</reference>
<dbReference type="InterPro" id="IPR002121">
    <property type="entry name" value="HRDC_dom"/>
</dbReference>
<dbReference type="InterPro" id="IPR012337">
    <property type="entry name" value="RNaseH-like_sf"/>
</dbReference>
<dbReference type="Pfam" id="PF00570">
    <property type="entry name" value="HRDC"/>
    <property type="match status" value="1"/>
</dbReference>
<dbReference type="PANTHER" id="PTHR12124">
    <property type="entry name" value="POLYMYOSITIS/SCLERODERMA AUTOANTIGEN-RELATED"/>
    <property type="match status" value="1"/>
</dbReference>
<dbReference type="SMART" id="SM00341">
    <property type="entry name" value="HRDC"/>
    <property type="match status" value="1"/>
</dbReference>
<evidence type="ECO:0000313" key="5">
    <source>
        <dbReference type="EMBL" id="KAK8885901.1"/>
    </source>
</evidence>
<dbReference type="InterPro" id="IPR010997">
    <property type="entry name" value="HRDC-like_sf"/>
</dbReference>
<dbReference type="InterPro" id="IPR036397">
    <property type="entry name" value="RNaseH_sf"/>
</dbReference>
<dbReference type="InterPro" id="IPR044876">
    <property type="entry name" value="HRDC_dom_sf"/>
</dbReference>
<dbReference type="EMBL" id="JAPFFF010000007">
    <property type="protein sequence ID" value="KAK8885901.1"/>
    <property type="molecule type" value="Genomic_DNA"/>
</dbReference>
<evidence type="ECO:0000313" key="6">
    <source>
        <dbReference type="Proteomes" id="UP001470230"/>
    </source>
</evidence>
<feature type="region of interest" description="Disordered" evidence="3">
    <location>
        <begin position="108"/>
        <end position="127"/>
    </location>
</feature>
<evidence type="ECO:0000256" key="2">
    <source>
        <dbReference type="ARBA" id="ARBA00023242"/>
    </source>
</evidence>
<comment type="subcellular location">
    <subcellularLocation>
        <location evidence="1">Nucleus</location>
    </subcellularLocation>
</comment>
<proteinExistence type="predicted"/>
<name>A0ABR2K4R1_9EUKA</name>
<protein>
    <recommendedName>
        <fullName evidence="4">HRDC domain-containing protein</fullName>
    </recommendedName>
</protein>
<keyword evidence="6" id="KW-1185">Reference proteome</keyword>
<dbReference type="SUPFAM" id="SSF47819">
    <property type="entry name" value="HRDC-like"/>
    <property type="match status" value="1"/>
</dbReference>
<comment type="caution">
    <text evidence="5">The sequence shown here is derived from an EMBL/GenBank/DDBJ whole genome shotgun (WGS) entry which is preliminary data.</text>
</comment>
<feature type="domain" description="HRDC" evidence="4">
    <location>
        <begin position="406"/>
        <end position="487"/>
    </location>
</feature>
<evidence type="ECO:0000259" key="4">
    <source>
        <dbReference type="PROSITE" id="PS50967"/>
    </source>
</evidence>
<dbReference type="PANTHER" id="PTHR12124:SF47">
    <property type="entry name" value="EXOSOME COMPONENT 10"/>
    <property type="match status" value="1"/>
</dbReference>
<evidence type="ECO:0000256" key="1">
    <source>
        <dbReference type="ARBA" id="ARBA00004123"/>
    </source>
</evidence>
<dbReference type="Proteomes" id="UP001470230">
    <property type="component" value="Unassembled WGS sequence"/>
</dbReference>
<accession>A0ABR2K4R1</accession>
<keyword evidence="2" id="KW-0539">Nucleus</keyword>